<sequence>MKTRVLLVTLLLPFMMVTAFSQVDAAPVDQKLSHNLYIIFDASGSMFQIDCSGGQRKIKVAKEAIITFLAKVPPQFNLGLHVFDEKGSREIYPLGNINRQELVDKVKNIRAGGKTPLCAAIDASRKALLKQKQKQLGYGEYTMLIVTDGEANRKQALPSFVQKATDEGFVVQVIGFCP</sequence>
<dbReference type="Gene3D" id="3.40.50.410">
    <property type="entry name" value="von Willebrand factor, type A domain"/>
    <property type="match status" value="1"/>
</dbReference>
<dbReference type="PROSITE" id="PS50234">
    <property type="entry name" value="VWFA"/>
    <property type="match status" value="1"/>
</dbReference>
<evidence type="ECO:0000259" key="2">
    <source>
        <dbReference type="PROSITE" id="PS50234"/>
    </source>
</evidence>
<comment type="caution">
    <text evidence="3">The sequence shown here is derived from an EMBL/GenBank/DDBJ whole genome shotgun (WGS) entry which is preliminary data.</text>
</comment>
<accession>A0ABV6YXT7</accession>
<protein>
    <submittedName>
        <fullName evidence="3">VWA domain-containing protein</fullName>
    </submittedName>
</protein>
<evidence type="ECO:0000313" key="3">
    <source>
        <dbReference type="EMBL" id="MFC1850994.1"/>
    </source>
</evidence>
<evidence type="ECO:0000256" key="1">
    <source>
        <dbReference type="SAM" id="SignalP"/>
    </source>
</evidence>
<dbReference type="EMBL" id="JBHPBY010000141">
    <property type="protein sequence ID" value="MFC1850994.1"/>
    <property type="molecule type" value="Genomic_DNA"/>
</dbReference>
<organism evidence="3 4">
    <name type="scientific">candidate division CSSED10-310 bacterium</name>
    <dbReference type="NCBI Taxonomy" id="2855610"/>
    <lineage>
        <taxon>Bacteria</taxon>
        <taxon>Bacteria division CSSED10-310</taxon>
    </lineage>
</organism>
<reference evidence="3 4" key="1">
    <citation type="submission" date="2024-09" db="EMBL/GenBank/DDBJ databases">
        <title>Laminarin stimulates single cell rates of sulfate reduction while oxygen inhibits transcriptomic activity in coastal marine sediment.</title>
        <authorList>
            <person name="Lindsay M."/>
            <person name="Orcutt B."/>
            <person name="Emerson D."/>
            <person name="Stepanauskas R."/>
            <person name="D'Angelo T."/>
        </authorList>
    </citation>
    <scope>NUCLEOTIDE SEQUENCE [LARGE SCALE GENOMIC DNA]</scope>
    <source>
        <strain evidence="3">SAG AM-311-K15</strain>
    </source>
</reference>
<feature type="domain" description="VWFA" evidence="2">
    <location>
        <begin position="35"/>
        <end position="178"/>
    </location>
</feature>
<gene>
    <name evidence="3" type="ORF">ACFL27_12440</name>
</gene>
<name>A0ABV6YXT7_UNCC1</name>
<evidence type="ECO:0000313" key="4">
    <source>
        <dbReference type="Proteomes" id="UP001594351"/>
    </source>
</evidence>
<dbReference type="SUPFAM" id="SSF53300">
    <property type="entry name" value="vWA-like"/>
    <property type="match status" value="1"/>
</dbReference>
<keyword evidence="1" id="KW-0732">Signal</keyword>
<dbReference type="InterPro" id="IPR036465">
    <property type="entry name" value="vWFA_dom_sf"/>
</dbReference>
<dbReference type="Proteomes" id="UP001594351">
    <property type="component" value="Unassembled WGS sequence"/>
</dbReference>
<feature type="chain" id="PRO_5045730302" evidence="1">
    <location>
        <begin position="26"/>
        <end position="178"/>
    </location>
</feature>
<proteinExistence type="predicted"/>
<keyword evidence="4" id="KW-1185">Reference proteome</keyword>
<feature type="signal peptide" evidence="1">
    <location>
        <begin position="1"/>
        <end position="25"/>
    </location>
</feature>
<dbReference type="Pfam" id="PF00092">
    <property type="entry name" value="VWA"/>
    <property type="match status" value="1"/>
</dbReference>
<dbReference type="InterPro" id="IPR002035">
    <property type="entry name" value="VWF_A"/>
</dbReference>